<dbReference type="AlphaFoldDB" id="A0A1X1WG69"/>
<feature type="domain" description="Integrase catalytic" evidence="2">
    <location>
        <begin position="139"/>
        <end position="316"/>
    </location>
</feature>
<evidence type="ECO:0000313" key="4">
    <source>
        <dbReference type="Proteomes" id="UP000193622"/>
    </source>
</evidence>
<name>A0A1X1WG69_MYCIR</name>
<evidence type="ECO:0000313" key="3">
    <source>
        <dbReference type="EMBL" id="ORV85597.1"/>
    </source>
</evidence>
<evidence type="ECO:0000256" key="1">
    <source>
        <dbReference type="SAM" id="MobiDB-lite"/>
    </source>
</evidence>
<accession>A0A1X1WG69</accession>
<dbReference type="Proteomes" id="UP000193622">
    <property type="component" value="Unassembled WGS sequence"/>
</dbReference>
<dbReference type="EMBL" id="LQPC01000040">
    <property type="protein sequence ID" value="ORV85597.1"/>
    <property type="molecule type" value="Genomic_DNA"/>
</dbReference>
<sequence length="512" mass="57373">MTDFVEMFRHWHAGRSQVQIYDALGIDRKTIRKYVAPAIAEGLAPAPQELFDEQLWRERIRRWFPELIDPSVRALTWEQIAVHRDWIAEQLDVPVTVATIAQRLRDDRRVAVSESTVRRYIATTFAEQHFEEKVTVPRGAVDPGSEAQIDYGKLGMWLDPATGRRVAVWVFAMILSCSRALFIQPVLRMDQRSWNASHVAAFEFFGGVPARLVCDNLKTGVIRPDLYDPLINLAYGELAAFYGSLIDPARANKPKDKPRVERPMPYIRDSFWAGRQFESLSQMQREGLRWSTEVYGLHKHRGLDGATPRSVFDAVERDALMPLPRRPFEPVAYTVGTVAPDCHVKSGKAFYSVPWRLLGQKVTVRAAGDVVQIFHHDAVVATHVLHLSGRSTNFEHYPPHKVAHTLRTVTWCRSQAEQIGPGAVAIVAELSEINAIHRLRAIQGIIALRDRYGAGRLDAACTRALEVGDPRYRTVKGILAAGTEAGDTATAASPIPPALLRGPDAFNTERTA</sequence>
<dbReference type="GO" id="GO:0015074">
    <property type="term" value="P:DNA integration"/>
    <property type="evidence" value="ECO:0007669"/>
    <property type="project" value="InterPro"/>
</dbReference>
<comment type="caution">
    <text evidence="3">The sequence shown here is derived from an EMBL/GenBank/DDBJ whole genome shotgun (WGS) entry which is preliminary data.</text>
</comment>
<dbReference type="InterPro" id="IPR001584">
    <property type="entry name" value="Integrase_cat-core"/>
</dbReference>
<dbReference type="PANTHER" id="PTHR35004:SF8">
    <property type="entry name" value="TRANSPOSASE RV3428C-RELATED"/>
    <property type="match status" value="1"/>
</dbReference>
<reference evidence="3 4" key="1">
    <citation type="submission" date="2016-01" db="EMBL/GenBank/DDBJ databases">
        <title>The new phylogeny of the genus Mycobacterium.</title>
        <authorList>
            <person name="Tarcisio F."/>
            <person name="Conor M."/>
            <person name="Antonella G."/>
            <person name="Elisabetta G."/>
            <person name="Giulia F.S."/>
            <person name="Sara T."/>
            <person name="Anna F."/>
            <person name="Clotilde B."/>
            <person name="Roberto B."/>
            <person name="Veronica D.S."/>
            <person name="Fabio R."/>
            <person name="Monica P."/>
            <person name="Olivier J."/>
            <person name="Enrico T."/>
            <person name="Nicola S."/>
        </authorList>
    </citation>
    <scope>NUCLEOTIDE SEQUENCE [LARGE SCALE GENOMIC DNA]</scope>
    <source>
        <strain evidence="3 4">DSM 45541</strain>
    </source>
</reference>
<dbReference type="Pfam" id="PF22483">
    <property type="entry name" value="Mu-transpos_C_2"/>
    <property type="match status" value="1"/>
</dbReference>
<evidence type="ECO:0000259" key="2">
    <source>
        <dbReference type="PROSITE" id="PS50994"/>
    </source>
</evidence>
<feature type="region of interest" description="Disordered" evidence="1">
    <location>
        <begin position="489"/>
        <end position="512"/>
    </location>
</feature>
<dbReference type="RefSeq" id="WP_085176395.1">
    <property type="nucleotide sequence ID" value="NZ_LQPC01000040.1"/>
</dbReference>
<dbReference type="InterPro" id="IPR012337">
    <property type="entry name" value="RNaseH-like_sf"/>
</dbReference>
<dbReference type="PANTHER" id="PTHR35004">
    <property type="entry name" value="TRANSPOSASE RV3428C-RELATED"/>
    <property type="match status" value="1"/>
</dbReference>
<dbReference type="InterPro" id="IPR054353">
    <property type="entry name" value="IstA-like_C"/>
</dbReference>
<organism evidence="3 4">
    <name type="scientific">Mycolicibacterium iranicum</name>
    <name type="common">Mycobacterium iranicum</name>
    <dbReference type="NCBI Taxonomy" id="912594"/>
    <lineage>
        <taxon>Bacteria</taxon>
        <taxon>Bacillati</taxon>
        <taxon>Actinomycetota</taxon>
        <taxon>Actinomycetes</taxon>
        <taxon>Mycobacteriales</taxon>
        <taxon>Mycobacteriaceae</taxon>
        <taxon>Mycolicibacterium</taxon>
    </lineage>
</organism>
<protein>
    <submittedName>
        <fullName evidence="3">Integrase</fullName>
    </submittedName>
</protein>
<dbReference type="SUPFAM" id="SSF53098">
    <property type="entry name" value="Ribonuclease H-like"/>
    <property type="match status" value="1"/>
</dbReference>
<gene>
    <name evidence="3" type="ORF">AWC12_19950</name>
</gene>
<dbReference type="PROSITE" id="PS50994">
    <property type="entry name" value="INTEGRASE"/>
    <property type="match status" value="1"/>
</dbReference>
<proteinExistence type="predicted"/>
<dbReference type="NCBIfam" id="NF033546">
    <property type="entry name" value="transpos_IS21"/>
    <property type="match status" value="1"/>
</dbReference>